<dbReference type="InterPro" id="IPR009000">
    <property type="entry name" value="Transl_B-barrel_sf"/>
</dbReference>
<dbReference type="InterPro" id="IPR001780">
    <property type="entry name" value="Ribosomal_eL33"/>
</dbReference>
<evidence type="ECO:0000256" key="3">
    <source>
        <dbReference type="ARBA" id="ARBA00023274"/>
    </source>
</evidence>
<accession>A0ABQ8UT20</accession>
<keyword evidence="5" id="KW-1185">Reference proteome</keyword>
<dbReference type="InterPro" id="IPR038661">
    <property type="entry name" value="Ribosomal_eL33_sf"/>
</dbReference>
<organism evidence="4 5">
    <name type="scientific">Paratrimastix pyriformis</name>
    <dbReference type="NCBI Taxonomy" id="342808"/>
    <lineage>
        <taxon>Eukaryota</taxon>
        <taxon>Metamonada</taxon>
        <taxon>Preaxostyla</taxon>
        <taxon>Paratrimastigidae</taxon>
        <taxon>Paratrimastix</taxon>
    </lineage>
</organism>
<dbReference type="Pfam" id="PF01247">
    <property type="entry name" value="Ribosomal_L35Ae"/>
    <property type="match status" value="1"/>
</dbReference>
<dbReference type="HAMAP" id="MF_00573">
    <property type="entry name" value="Ribosomal_eL33"/>
    <property type="match status" value="1"/>
</dbReference>
<dbReference type="Proteomes" id="UP001141327">
    <property type="component" value="Unassembled WGS sequence"/>
</dbReference>
<dbReference type="Gene3D" id="2.40.10.190">
    <property type="entry name" value="translation elongation factor selb, chain A, domain 4"/>
    <property type="match status" value="1"/>
</dbReference>
<dbReference type="GO" id="GO:0005840">
    <property type="term" value="C:ribosome"/>
    <property type="evidence" value="ECO:0007669"/>
    <property type="project" value="UniProtKB-KW"/>
</dbReference>
<proteinExistence type="inferred from homology"/>
<dbReference type="EMBL" id="JAPMOS010000012">
    <property type="protein sequence ID" value="KAJ4460504.1"/>
    <property type="molecule type" value="Genomic_DNA"/>
</dbReference>
<dbReference type="PROSITE" id="PS01105">
    <property type="entry name" value="RIBOSOMAL_L35AE"/>
    <property type="match status" value="1"/>
</dbReference>
<protein>
    <submittedName>
        <fullName evidence="4">60S ribosomal protein L35a-1</fullName>
    </submittedName>
</protein>
<name>A0ABQ8UT20_9EUKA</name>
<keyword evidence="2 4" id="KW-0689">Ribosomal protein</keyword>
<evidence type="ECO:0000256" key="1">
    <source>
        <dbReference type="ARBA" id="ARBA00009269"/>
    </source>
</evidence>
<comment type="caution">
    <text evidence="4">The sequence shown here is derived from an EMBL/GenBank/DDBJ whole genome shotgun (WGS) entry which is preliminary data.</text>
</comment>
<evidence type="ECO:0000313" key="5">
    <source>
        <dbReference type="Proteomes" id="UP001141327"/>
    </source>
</evidence>
<gene>
    <name evidence="4" type="ORF">PAPYR_3119</name>
</gene>
<reference evidence="4" key="1">
    <citation type="journal article" date="2022" name="bioRxiv">
        <title>Genomics of Preaxostyla Flagellates Illuminates Evolutionary Transitions and the Path Towards Mitochondrial Loss.</title>
        <authorList>
            <person name="Novak L.V.F."/>
            <person name="Treitli S.C."/>
            <person name="Pyrih J."/>
            <person name="Halakuc P."/>
            <person name="Pipaliya S.V."/>
            <person name="Vacek V."/>
            <person name="Brzon O."/>
            <person name="Soukal P."/>
            <person name="Eme L."/>
            <person name="Dacks J.B."/>
            <person name="Karnkowska A."/>
            <person name="Elias M."/>
            <person name="Hampl V."/>
        </authorList>
    </citation>
    <scope>NUCLEOTIDE SEQUENCE</scope>
    <source>
        <strain evidence="4">RCP-MX</strain>
    </source>
</reference>
<comment type="similarity">
    <text evidence="1">Belongs to the eukaryotic ribosomal protein eL33 family.</text>
</comment>
<keyword evidence="3" id="KW-0687">Ribonucleoprotein</keyword>
<sequence length="109" mass="12238">MSRLHLPAVLLGFQRSKSNQYPNNALLNIDGVKDRDAAKYYLGKTVLFAYRVKKTKDATTGETKSLRIIRGKITRAHGNAGVVRARFVHNLPPHAFGSVCRVMLYPQRS</sequence>
<dbReference type="PANTHER" id="PTHR10902">
    <property type="entry name" value="60S RIBOSOMAL PROTEIN L35A"/>
    <property type="match status" value="1"/>
</dbReference>
<evidence type="ECO:0000256" key="2">
    <source>
        <dbReference type="ARBA" id="ARBA00022980"/>
    </source>
</evidence>
<dbReference type="InterPro" id="IPR018266">
    <property type="entry name" value="Ribosomal_eL33_CS"/>
</dbReference>
<dbReference type="SUPFAM" id="SSF50447">
    <property type="entry name" value="Translation proteins"/>
    <property type="match status" value="1"/>
</dbReference>
<evidence type="ECO:0000313" key="4">
    <source>
        <dbReference type="EMBL" id="KAJ4460504.1"/>
    </source>
</evidence>